<gene>
    <name evidence="8" type="ORF">DFH07DRAFT_729890</name>
</gene>
<feature type="transmembrane region" description="Helical" evidence="6">
    <location>
        <begin position="254"/>
        <end position="278"/>
    </location>
</feature>
<evidence type="ECO:0000256" key="2">
    <source>
        <dbReference type="ARBA" id="ARBA00022692"/>
    </source>
</evidence>
<evidence type="ECO:0000256" key="3">
    <source>
        <dbReference type="ARBA" id="ARBA00022989"/>
    </source>
</evidence>
<evidence type="ECO:0000313" key="8">
    <source>
        <dbReference type="EMBL" id="KAJ7780135.1"/>
    </source>
</evidence>
<feature type="transmembrane region" description="Helical" evidence="6">
    <location>
        <begin position="447"/>
        <end position="466"/>
    </location>
</feature>
<dbReference type="AlphaFoldDB" id="A0AAD7NYH0"/>
<proteinExistence type="predicted"/>
<dbReference type="PROSITE" id="PS50850">
    <property type="entry name" value="MFS"/>
    <property type="match status" value="1"/>
</dbReference>
<dbReference type="SUPFAM" id="SSF103473">
    <property type="entry name" value="MFS general substrate transporter"/>
    <property type="match status" value="1"/>
</dbReference>
<dbReference type="GO" id="GO:1990961">
    <property type="term" value="P:xenobiotic detoxification by transmembrane export across the plasma membrane"/>
    <property type="evidence" value="ECO:0007669"/>
    <property type="project" value="TreeGrafter"/>
</dbReference>
<feature type="transmembrane region" description="Helical" evidence="6">
    <location>
        <begin position="346"/>
        <end position="365"/>
    </location>
</feature>
<keyword evidence="3 6" id="KW-1133">Transmembrane helix</keyword>
<evidence type="ECO:0000256" key="1">
    <source>
        <dbReference type="ARBA" id="ARBA00004141"/>
    </source>
</evidence>
<reference evidence="8" key="1">
    <citation type="submission" date="2023-03" db="EMBL/GenBank/DDBJ databases">
        <title>Massive genome expansion in bonnet fungi (Mycena s.s.) driven by repeated elements and novel gene families across ecological guilds.</title>
        <authorList>
            <consortium name="Lawrence Berkeley National Laboratory"/>
            <person name="Harder C.B."/>
            <person name="Miyauchi S."/>
            <person name="Viragh M."/>
            <person name="Kuo A."/>
            <person name="Thoen E."/>
            <person name="Andreopoulos B."/>
            <person name="Lu D."/>
            <person name="Skrede I."/>
            <person name="Drula E."/>
            <person name="Henrissat B."/>
            <person name="Morin E."/>
            <person name="Kohler A."/>
            <person name="Barry K."/>
            <person name="LaButti K."/>
            <person name="Morin E."/>
            <person name="Salamov A."/>
            <person name="Lipzen A."/>
            <person name="Mereny Z."/>
            <person name="Hegedus B."/>
            <person name="Baldrian P."/>
            <person name="Stursova M."/>
            <person name="Weitz H."/>
            <person name="Taylor A."/>
            <person name="Grigoriev I.V."/>
            <person name="Nagy L.G."/>
            <person name="Martin F."/>
            <person name="Kauserud H."/>
        </authorList>
    </citation>
    <scope>NUCLEOTIDE SEQUENCE</scope>
    <source>
        <strain evidence="8">CBHHK188m</strain>
    </source>
</reference>
<dbReference type="InterPro" id="IPR036259">
    <property type="entry name" value="MFS_trans_sf"/>
</dbReference>
<feature type="region of interest" description="Disordered" evidence="5">
    <location>
        <begin position="44"/>
        <end position="85"/>
    </location>
</feature>
<comment type="subcellular location">
    <subcellularLocation>
        <location evidence="1">Membrane</location>
        <topology evidence="1">Multi-pass membrane protein</topology>
    </subcellularLocation>
</comment>
<feature type="transmembrane region" description="Helical" evidence="6">
    <location>
        <begin position="537"/>
        <end position="556"/>
    </location>
</feature>
<evidence type="ECO:0000256" key="6">
    <source>
        <dbReference type="SAM" id="Phobius"/>
    </source>
</evidence>
<accession>A0AAD7NYH0</accession>
<feature type="transmembrane region" description="Helical" evidence="6">
    <location>
        <begin position="222"/>
        <end position="242"/>
    </location>
</feature>
<feature type="transmembrane region" description="Helical" evidence="6">
    <location>
        <begin position="127"/>
        <end position="147"/>
    </location>
</feature>
<dbReference type="GO" id="GO:0005886">
    <property type="term" value="C:plasma membrane"/>
    <property type="evidence" value="ECO:0007669"/>
    <property type="project" value="TreeGrafter"/>
</dbReference>
<feature type="transmembrane region" description="Helical" evidence="6">
    <location>
        <begin position="472"/>
        <end position="494"/>
    </location>
</feature>
<feature type="transmembrane region" description="Helical" evidence="6">
    <location>
        <begin position="290"/>
        <end position="306"/>
    </location>
</feature>
<evidence type="ECO:0000256" key="4">
    <source>
        <dbReference type="ARBA" id="ARBA00023136"/>
    </source>
</evidence>
<keyword evidence="2 6" id="KW-0812">Transmembrane</keyword>
<protein>
    <submittedName>
        <fullName evidence="8">Major facilitator superfamily domain-containing protein</fullName>
    </submittedName>
</protein>
<evidence type="ECO:0000259" key="7">
    <source>
        <dbReference type="PROSITE" id="PS50850"/>
    </source>
</evidence>
<dbReference type="InterPro" id="IPR020846">
    <property type="entry name" value="MFS_dom"/>
</dbReference>
<sequence length="592" mass="64957">MGLDLLRDSTVGQLLNYASRGRLLPYADQRAGYEVPTRFLTASDRKEKEVGSDATTLCEDSEKKKKSGTTTPAATELNRSTLATPTADEALDRQLTLTADDIPDPYLVDWEEDDPDNPRNWSFRKRAFVAFSISLLTFSVYIGSAIYTSSIPGLMQEFSVSLTTATLGLTLYVLGYGIGPMFLTPLQELPLLGRNPGYMATLFLFVIFQIPIITAKNMNTVLAMRFMTGLFGSPALATGGASMGDIFPSSQFPYVLGVWALGAVAGPITGPVIGGFAAQAESWRWPMLELLWISGFSLVFLSFLLPETNGPTILLRRAKRLRALTGNTELRTATERTEESESVGEIVYGALVLPIVLAIEPVLMFANVYLGFVYAIFYLWFEAFPLVFSDIYHFNEGLSGLPFLGFLVSGAITYTVYCLYQMYHIAPRYARAAAANKEVPPEIKLEIGLMASIFIPTSVLIFGFASKASISWIVPVIGAALYLPGIYLIFQSILTYITTAYPDYQAPVLAANDLFRSSIASVFPLFGRAFFTNLGLGPGSALLAGISFALMIVYWVSPAQMYSISPDSTFLLKLLLKYAHVLRKRSKYAHSA</sequence>
<dbReference type="Gene3D" id="1.20.1250.20">
    <property type="entry name" value="MFS general substrate transporter like domains"/>
    <property type="match status" value="1"/>
</dbReference>
<dbReference type="InterPro" id="IPR011701">
    <property type="entry name" value="MFS"/>
</dbReference>
<dbReference type="EMBL" id="JARJLG010000006">
    <property type="protein sequence ID" value="KAJ7780135.1"/>
    <property type="molecule type" value="Genomic_DNA"/>
</dbReference>
<dbReference type="Pfam" id="PF07690">
    <property type="entry name" value="MFS_1"/>
    <property type="match status" value="1"/>
</dbReference>
<dbReference type="CDD" id="cd17323">
    <property type="entry name" value="MFS_Tpo1_MDR_like"/>
    <property type="match status" value="1"/>
</dbReference>
<feature type="domain" description="Major facilitator superfamily (MFS) profile" evidence="7">
    <location>
        <begin position="129"/>
        <end position="562"/>
    </location>
</feature>
<keyword evidence="4 6" id="KW-0472">Membrane</keyword>
<dbReference type="GO" id="GO:0015244">
    <property type="term" value="F:fluconazole transmembrane transporter activity"/>
    <property type="evidence" value="ECO:0007669"/>
    <property type="project" value="TreeGrafter"/>
</dbReference>
<feature type="transmembrane region" description="Helical" evidence="6">
    <location>
        <begin position="372"/>
        <end position="394"/>
    </location>
</feature>
<feature type="compositionally biased region" description="Polar residues" evidence="5">
    <location>
        <begin position="68"/>
        <end position="84"/>
    </location>
</feature>
<feature type="transmembrane region" description="Helical" evidence="6">
    <location>
        <begin position="159"/>
        <end position="178"/>
    </location>
</feature>
<dbReference type="PANTHER" id="PTHR23502:SF23">
    <property type="entry name" value="FLUCONAZOLE RESISTANCE PROTEIN 1"/>
    <property type="match status" value="1"/>
</dbReference>
<comment type="caution">
    <text evidence="8">The sequence shown here is derived from an EMBL/GenBank/DDBJ whole genome shotgun (WGS) entry which is preliminary data.</text>
</comment>
<feature type="transmembrane region" description="Helical" evidence="6">
    <location>
        <begin position="198"/>
        <end position="215"/>
    </location>
</feature>
<keyword evidence="9" id="KW-1185">Reference proteome</keyword>
<dbReference type="Proteomes" id="UP001215280">
    <property type="component" value="Unassembled WGS sequence"/>
</dbReference>
<evidence type="ECO:0000313" key="9">
    <source>
        <dbReference type="Proteomes" id="UP001215280"/>
    </source>
</evidence>
<dbReference type="PANTHER" id="PTHR23502">
    <property type="entry name" value="MAJOR FACILITATOR SUPERFAMILY"/>
    <property type="match status" value="1"/>
</dbReference>
<evidence type="ECO:0000256" key="5">
    <source>
        <dbReference type="SAM" id="MobiDB-lite"/>
    </source>
</evidence>
<name>A0AAD7NYH0_9AGAR</name>
<feature type="transmembrane region" description="Helical" evidence="6">
    <location>
        <begin position="400"/>
        <end position="420"/>
    </location>
</feature>
<organism evidence="8 9">
    <name type="scientific">Mycena maculata</name>
    <dbReference type="NCBI Taxonomy" id="230809"/>
    <lineage>
        <taxon>Eukaryota</taxon>
        <taxon>Fungi</taxon>
        <taxon>Dikarya</taxon>
        <taxon>Basidiomycota</taxon>
        <taxon>Agaricomycotina</taxon>
        <taxon>Agaricomycetes</taxon>
        <taxon>Agaricomycetidae</taxon>
        <taxon>Agaricales</taxon>
        <taxon>Marasmiineae</taxon>
        <taxon>Mycenaceae</taxon>
        <taxon>Mycena</taxon>
    </lineage>
</organism>